<dbReference type="GO" id="GO:0006281">
    <property type="term" value="P:DNA repair"/>
    <property type="evidence" value="ECO:0007669"/>
    <property type="project" value="UniProtKB-UniRule"/>
</dbReference>
<keyword evidence="7 17" id="KW-0548">Nucleotidyltransferase</keyword>
<evidence type="ECO:0000256" key="17">
    <source>
        <dbReference type="HAMAP-Rule" id="MF_01113"/>
    </source>
</evidence>
<evidence type="ECO:0000256" key="13">
    <source>
        <dbReference type="ARBA" id="ARBA00023125"/>
    </source>
</evidence>
<dbReference type="Pfam" id="PF11799">
    <property type="entry name" value="IMS_C"/>
    <property type="match status" value="1"/>
</dbReference>
<dbReference type="InterPro" id="IPR036775">
    <property type="entry name" value="DNA_pol_Y-fam_lit_finger_sf"/>
</dbReference>
<dbReference type="PANTHER" id="PTHR11076:SF33">
    <property type="entry name" value="DNA POLYMERASE KAPPA"/>
    <property type="match status" value="1"/>
</dbReference>
<comment type="cofactor">
    <cofactor evidence="17">
        <name>Mg(2+)</name>
        <dbReference type="ChEBI" id="CHEBI:18420"/>
    </cofactor>
    <text evidence="17">Binds 2 magnesium ions per subunit.</text>
</comment>
<comment type="subcellular location">
    <subcellularLocation>
        <location evidence="1 17">Cytoplasm</location>
    </subcellularLocation>
</comment>
<evidence type="ECO:0000256" key="3">
    <source>
        <dbReference type="ARBA" id="ARBA00012417"/>
    </source>
</evidence>
<evidence type="ECO:0000256" key="15">
    <source>
        <dbReference type="ARBA" id="ARBA00049244"/>
    </source>
</evidence>
<feature type="domain" description="UmuC" evidence="18">
    <location>
        <begin position="4"/>
        <end position="185"/>
    </location>
</feature>
<evidence type="ECO:0000256" key="8">
    <source>
        <dbReference type="ARBA" id="ARBA00022705"/>
    </source>
</evidence>
<dbReference type="NCBIfam" id="NF002677">
    <property type="entry name" value="PRK02406.1"/>
    <property type="match status" value="1"/>
</dbReference>
<dbReference type="InterPro" id="IPR001126">
    <property type="entry name" value="UmuC"/>
</dbReference>
<keyword evidence="6 17" id="KW-0808">Transferase</keyword>
<keyword evidence="8 17" id="KW-0235">DNA replication</keyword>
<dbReference type="FunFam" id="1.10.150.20:FF:000019">
    <property type="entry name" value="DNA polymerase IV"/>
    <property type="match status" value="1"/>
</dbReference>
<evidence type="ECO:0000256" key="14">
    <source>
        <dbReference type="ARBA" id="ARBA00023204"/>
    </source>
</evidence>
<evidence type="ECO:0000256" key="1">
    <source>
        <dbReference type="ARBA" id="ARBA00004496"/>
    </source>
</evidence>
<evidence type="ECO:0000256" key="5">
    <source>
        <dbReference type="ARBA" id="ARBA00022490"/>
    </source>
</evidence>
<keyword evidence="12 17" id="KW-0239">DNA-directed DNA polymerase</keyword>
<evidence type="ECO:0000313" key="20">
    <source>
        <dbReference type="Proteomes" id="UP000372890"/>
    </source>
</evidence>
<dbReference type="InterPro" id="IPR053848">
    <property type="entry name" value="IMS_HHH_1"/>
</dbReference>
<protein>
    <recommendedName>
        <fullName evidence="16 17">DNA polymerase IV</fullName>
        <shortName evidence="17">Pol IV</shortName>
        <ecNumber evidence="3 17">2.7.7.7</ecNumber>
    </recommendedName>
</protein>
<dbReference type="GO" id="GO:0042276">
    <property type="term" value="P:error-prone translesion synthesis"/>
    <property type="evidence" value="ECO:0007669"/>
    <property type="project" value="TreeGrafter"/>
</dbReference>
<feature type="site" description="Substrate discrimination" evidence="17">
    <location>
        <position position="13"/>
    </location>
</feature>
<dbReference type="Gene3D" id="3.30.70.270">
    <property type="match status" value="1"/>
</dbReference>
<dbReference type="Gene3D" id="3.40.1170.60">
    <property type="match status" value="1"/>
</dbReference>
<comment type="function">
    <text evidence="17">Poorly processive, error-prone DNA polymerase involved in untargeted mutagenesis. Copies undamaged DNA at stalled replication forks, which arise in vivo from mismatched or misaligned primer ends. These misaligned primers can be extended by PolIV. Exhibits no 3'-5' exonuclease (proofreading) activity. May be involved in translesional synthesis, in conjunction with the beta clamp from PolIII.</text>
</comment>
<dbReference type="AlphaFoldDB" id="A0A484VZ36"/>
<keyword evidence="13 17" id="KW-0238">DNA-binding</keyword>
<evidence type="ECO:0000256" key="2">
    <source>
        <dbReference type="ARBA" id="ARBA00010945"/>
    </source>
</evidence>
<dbReference type="InterPro" id="IPR043128">
    <property type="entry name" value="Rev_trsase/Diguanyl_cyclase"/>
</dbReference>
<dbReference type="SUPFAM" id="SSF100879">
    <property type="entry name" value="Lesion bypass DNA polymerase (Y-family), little finger domain"/>
    <property type="match status" value="1"/>
</dbReference>
<dbReference type="FunFam" id="3.30.70.270:FF:000002">
    <property type="entry name" value="DNA polymerase IV"/>
    <property type="match status" value="1"/>
</dbReference>
<feature type="binding site" evidence="17">
    <location>
        <position position="103"/>
    </location>
    <ligand>
        <name>Mg(2+)</name>
        <dbReference type="ChEBI" id="CHEBI:18420"/>
    </ligand>
</feature>
<keyword evidence="4 17" id="KW-0515">Mutator protein</keyword>
<dbReference type="PANTHER" id="PTHR11076">
    <property type="entry name" value="DNA REPAIR POLYMERASE UMUC / TRANSFERASE FAMILY MEMBER"/>
    <property type="match status" value="1"/>
</dbReference>
<proteinExistence type="inferred from homology"/>
<evidence type="ECO:0000256" key="11">
    <source>
        <dbReference type="ARBA" id="ARBA00022842"/>
    </source>
</evidence>
<evidence type="ECO:0000256" key="4">
    <source>
        <dbReference type="ARBA" id="ARBA00022457"/>
    </source>
</evidence>
<gene>
    <name evidence="19" type="primary">dbh</name>
    <name evidence="17" type="synonym">dinB</name>
    <name evidence="19" type="ORF">NCTC9001_00694</name>
</gene>
<dbReference type="FunFam" id="3.40.1170.60:FF:000001">
    <property type="entry name" value="DNA polymerase IV"/>
    <property type="match status" value="1"/>
</dbReference>
<dbReference type="InterPro" id="IPR017961">
    <property type="entry name" value="DNA_pol_Y-fam_little_finger"/>
</dbReference>
<accession>A0A484VZ36</accession>
<dbReference type="Pfam" id="PF21999">
    <property type="entry name" value="IMS_HHH_1"/>
    <property type="match status" value="1"/>
</dbReference>
<keyword evidence="10 17" id="KW-0227">DNA damage</keyword>
<feature type="active site" evidence="17">
    <location>
        <position position="104"/>
    </location>
</feature>
<keyword evidence="11 17" id="KW-0460">Magnesium</keyword>
<comment type="similarity">
    <text evidence="2 17">Belongs to the DNA polymerase type-Y family.</text>
</comment>
<dbReference type="InterPro" id="IPR050116">
    <property type="entry name" value="DNA_polymerase-Y"/>
</dbReference>
<dbReference type="InterPro" id="IPR022880">
    <property type="entry name" value="DNApol_IV"/>
</dbReference>
<evidence type="ECO:0000256" key="10">
    <source>
        <dbReference type="ARBA" id="ARBA00022763"/>
    </source>
</evidence>
<keyword evidence="5 17" id="KW-0963">Cytoplasm</keyword>
<dbReference type="Proteomes" id="UP000372890">
    <property type="component" value="Unassembled WGS sequence"/>
</dbReference>
<keyword evidence="9 17" id="KW-0479">Metal-binding</keyword>
<dbReference type="CDD" id="cd03586">
    <property type="entry name" value="PolY_Pol_IV_kappa"/>
    <property type="match status" value="1"/>
</dbReference>
<name>A0A484VZ36_ECOLX</name>
<feature type="binding site" evidence="17">
    <location>
        <position position="8"/>
    </location>
    <ligand>
        <name>Mg(2+)</name>
        <dbReference type="ChEBI" id="CHEBI:18420"/>
    </ligand>
</feature>
<evidence type="ECO:0000256" key="12">
    <source>
        <dbReference type="ARBA" id="ARBA00022932"/>
    </source>
</evidence>
<evidence type="ECO:0000256" key="16">
    <source>
        <dbReference type="ARBA" id="ARBA00073079"/>
    </source>
</evidence>
<dbReference type="GO" id="GO:0003684">
    <property type="term" value="F:damaged DNA binding"/>
    <property type="evidence" value="ECO:0007669"/>
    <property type="project" value="InterPro"/>
</dbReference>
<dbReference type="EC" id="2.7.7.7" evidence="3 17"/>
<dbReference type="GO" id="GO:0005829">
    <property type="term" value="C:cytosol"/>
    <property type="evidence" value="ECO:0007669"/>
    <property type="project" value="TreeGrafter"/>
</dbReference>
<dbReference type="GO" id="GO:0000287">
    <property type="term" value="F:magnesium ion binding"/>
    <property type="evidence" value="ECO:0007669"/>
    <property type="project" value="UniProtKB-UniRule"/>
</dbReference>
<dbReference type="InterPro" id="IPR043502">
    <property type="entry name" value="DNA/RNA_pol_sf"/>
</dbReference>
<dbReference type="GO" id="GO:0006261">
    <property type="term" value="P:DNA-templated DNA replication"/>
    <property type="evidence" value="ECO:0007669"/>
    <property type="project" value="UniProtKB-UniRule"/>
</dbReference>
<evidence type="ECO:0000259" key="18">
    <source>
        <dbReference type="PROSITE" id="PS50173"/>
    </source>
</evidence>
<dbReference type="Gene3D" id="1.10.150.20">
    <property type="entry name" value="5' to 3' exonuclease, C-terminal subdomain"/>
    <property type="match status" value="1"/>
</dbReference>
<organism evidence="19 20">
    <name type="scientific">Escherichia coli</name>
    <dbReference type="NCBI Taxonomy" id="562"/>
    <lineage>
        <taxon>Bacteria</taxon>
        <taxon>Pseudomonadati</taxon>
        <taxon>Pseudomonadota</taxon>
        <taxon>Gammaproteobacteria</taxon>
        <taxon>Enterobacterales</taxon>
        <taxon>Enterobacteriaceae</taxon>
        <taxon>Escherichia</taxon>
    </lineage>
</organism>
<dbReference type="GO" id="GO:0009432">
    <property type="term" value="P:SOS response"/>
    <property type="evidence" value="ECO:0007669"/>
    <property type="project" value="UniProtKB-ARBA"/>
</dbReference>
<evidence type="ECO:0000256" key="6">
    <source>
        <dbReference type="ARBA" id="ARBA00022679"/>
    </source>
</evidence>
<dbReference type="Pfam" id="PF00817">
    <property type="entry name" value="IMS"/>
    <property type="match status" value="1"/>
</dbReference>
<evidence type="ECO:0000313" key="19">
    <source>
        <dbReference type="EMBL" id="VFS04192.1"/>
    </source>
</evidence>
<dbReference type="PROSITE" id="PS50173">
    <property type="entry name" value="UMUC"/>
    <property type="match status" value="1"/>
</dbReference>
<reference evidence="19 20" key="1">
    <citation type="submission" date="2019-03" db="EMBL/GenBank/DDBJ databases">
        <authorList>
            <consortium name="Pathogen Informatics"/>
        </authorList>
    </citation>
    <scope>NUCLEOTIDE SEQUENCE [LARGE SCALE GENOMIC DNA]</scope>
    <source>
        <strain evidence="19 20">NCTC9001</strain>
    </source>
</reference>
<dbReference type="EMBL" id="CAADIS010000002">
    <property type="protein sequence ID" value="VFS04192.1"/>
    <property type="molecule type" value="Genomic_DNA"/>
</dbReference>
<dbReference type="FunFam" id="3.30.1490.100:FF:000002">
    <property type="entry name" value="DNA polymerase IV"/>
    <property type="match status" value="1"/>
</dbReference>
<dbReference type="HAMAP" id="MF_01113">
    <property type="entry name" value="DNApol_IV"/>
    <property type="match status" value="1"/>
</dbReference>
<dbReference type="SUPFAM" id="SSF56672">
    <property type="entry name" value="DNA/RNA polymerases"/>
    <property type="match status" value="1"/>
</dbReference>
<dbReference type="GO" id="GO:0003887">
    <property type="term" value="F:DNA-directed DNA polymerase activity"/>
    <property type="evidence" value="ECO:0007669"/>
    <property type="project" value="UniProtKB-UniRule"/>
</dbReference>
<dbReference type="Gene3D" id="3.30.1490.100">
    <property type="entry name" value="DNA polymerase, Y-family, little finger domain"/>
    <property type="match status" value="1"/>
</dbReference>
<evidence type="ECO:0000256" key="7">
    <source>
        <dbReference type="ARBA" id="ARBA00022695"/>
    </source>
</evidence>
<evidence type="ECO:0000256" key="9">
    <source>
        <dbReference type="ARBA" id="ARBA00022723"/>
    </source>
</evidence>
<comment type="subunit">
    <text evidence="17">Monomer.</text>
</comment>
<keyword evidence="14 17" id="KW-0234">DNA repair</keyword>
<comment type="catalytic activity">
    <reaction evidence="15 17">
        <text>DNA(n) + a 2'-deoxyribonucleoside 5'-triphosphate = DNA(n+1) + diphosphate</text>
        <dbReference type="Rhea" id="RHEA:22508"/>
        <dbReference type="Rhea" id="RHEA-COMP:17339"/>
        <dbReference type="Rhea" id="RHEA-COMP:17340"/>
        <dbReference type="ChEBI" id="CHEBI:33019"/>
        <dbReference type="ChEBI" id="CHEBI:61560"/>
        <dbReference type="ChEBI" id="CHEBI:173112"/>
        <dbReference type="EC" id="2.7.7.7"/>
    </reaction>
</comment>
<sequence length="409" mass="46524">MRKIIHVDMDCFFAAVEMRDNPALRDIPIAIGGSRERRGVISTANYPARKFGVRSAMPTGMALKLCPHLTLLPGRFDAYKEASNHIREIFSRYTSRIEPLSLDEAYLDVTDSVHCHGSATLIAQEIRQTIFNELQLTASAGVAPVKFLAKIASDMNKPNGQFVITPAEVPAFLQTLPLAKIPGVGKVSAAKLEAMGLRTCGDVQKCDLVTLLKRFGKFGRILWERSQGIDERDVNSERLRKSVGVERTMAEDIHHWSECEAIIERLYPELERRLAKVKPDLLIARQGVKLKFDDFQQTTQEHVWPRLNKSDLIATARKTWDERRGGRGVRLVGLHVTLLDPQMERQLCWDYDVYYFVYSGVHYYEEITVCIEFSLKNRSISLSYVKTQLNTLLINLLRFFLIIAPQDIS</sequence>